<accession>A0ACC0I4V3</accession>
<name>A0ACC0I4V3_9ERIC</name>
<evidence type="ECO:0000313" key="2">
    <source>
        <dbReference type="Proteomes" id="UP001060215"/>
    </source>
</evidence>
<evidence type="ECO:0000313" key="1">
    <source>
        <dbReference type="EMBL" id="KAI8020536.1"/>
    </source>
</evidence>
<proteinExistence type="predicted"/>
<dbReference type="Proteomes" id="UP001060215">
    <property type="component" value="Chromosome 2"/>
</dbReference>
<comment type="caution">
    <text evidence="1">The sequence shown here is derived from an EMBL/GenBank/DDBJ whole genome shotgun (WGS) entry which is preliminary data.</text>
</comment>
<protein>
    <submittedName>
        <fullName evidence="1">Uncharacterized protein</fullName>
    </submittedName>
</protein>
<gene>
    <name evidence="1" type="ORF">LOK49_LG04G00346</name>
</gene>
<dbReference type="EMBL" id="CM045759">
    <property type="protein sequence ID" value="KAI8020536.1"/>
    <property type="molecule type" value="Genomic_DNA"/>
</dbReference>
<sequence>MDQKMGESSGLLQVNCRAKGGSSGFKVAILGAAGGIGQPLAMLMKMNPLVSVLHLYDVVNAPSVTADISHMDTDAMVMADQTEQMAVTIEIHQKERLMLNTLQFNMSIPAPYVFLIRYLKAAQSDRKPKLEIVILMCTLQQLGLLSIFLIDLCLMEYEMLKFPPCFLAAGTIYTAKYTISGFKQWSKTCEWHTSYSEDQLLNVRHHVQLRTCIELYLCFI</sequence>
<keyword evidence="2" id="KW-1185">Reference proteome</keyword>
<reference evidence="1 2" key="1">
    <citation type="journal article" date="2022" name="Plant J.">
        <title>Chromosome-level genome of Camellia lanceoleosa provides a valuable resource for understanding genome evolution and self-incompatibility.</title>
        <authorList>
            <person name="Gong W."/>
            <person name="Xiao S."/>
            <person name="Wang L."/>
            <person name="Liao Z."/>
            <person name="Chang Y."/>
            <person name="Mo W."/>
            <person name="Hu G."/>
            <person name="Li W."/>
            <person name="Zhao G."/>
            <person name="Zhu H."/>
            <person name="Hu X."/>
            <person name="Ji K."/>
            <person name="Xiang X."/>
            <person name="Song Q."/>
            <person name="Yuan D."/>
            <person name="Jin S."/>
            <person name="Zhang L."/>
        </authorList>
    </citation>
    <scope>NUCLEOTIDE SEQUENCE [LARGE SCALE GENOMIC DNA]</scope>
    <source>
        <strain evidence="1">SQ_2022a</strain>
    </source>
</reference>
<organism evidence="1 2">
    <name type="scientific">Camellia lanceoleosa</name>
    <dbReference type="NCBI Taxonomy" id="1840588"/>
    <lineage>
        <taxon>Eukaryota</taxon>
        <taxon>Viridiplantae</taxon>
        <taxon>Streptophyta</taxon>
        <taxon>Embryophyta</taxon>
        <taxon>Tracheophyta</taxon>
        <taxon>Spermatophyta</taxon>
        <taxon>Magnoliopsida</taxon>
        <taxon>eudicotyledons</taxon>
        <taxon>Gunneridae</taxon>
        <taxon>Pentapetalae</taxon>
        <taxon>asterids</taxon>
        <taxon>Ericales</taxon>
        <taxon>Theaceae</taxon>
        <taxon>Camellia</taxon>
    </lineage>
</organism>